<evidence type="ECO:0000256" key="3">
    <source>
        <dbReference type="ARBA" id="ARBA00023125"/>
    </source>
</evidence>
<dbReference type="PRINTS" id="PR00039">
    <property type="entry name" value="HTHLYSR"/>
</dbReference>
<dbReference type="KEGG" id="eke:EK0264_00205"/>
<dbReference type="Proteomes" id="UP000463857">
    <property type="component" value="Chromosome"/>
</dbReference>
<dbReference type="PANTHER" id="PTHR30346">
    <property type="entry name" value="TRANSCRIPTIONAL DUAL REGULATOR HCAR-RELATED"/>
    <property type="match status" value="1"/>
</dbReference>
<evidence type="ECO:0000259" key="5">
    <source>
        <dbReference type="PROSITE" id="PS50931"/>
    </source>
</evidence>
<name>A0A7L4YJZ8_9ACTN</name>
<comment type="similarity">
    <text evidence="1">Belongs to the LysR transcriptional regulatory family.</text>
</comment>
<dbReference type="InterPro" id="IPR036390">
    <property type="entry name" value="WH_DNA-bd_sf"/>
</dbReference>
<evidence type="ECO:0000256" key="4">
    <source>
        <dbReference type="ARBA" id="ARBA00023163"/>
    </source>
</evidence>
<evidence type="ECO:0000313" key="7">
    <source>
        <dbReference type="Proteomes" id="UP000463857"/>
    </source>
</evidence>
<dbReference type="PROSITE" id="PS50931">
    <property type="entry name" value="HTH_LYSR"/>
    <property type="match status" value="1"/>
</dbReference>
<feature type="domain" description="HTH lysR-type" evidence="5">
    <location>
        <begin position="1"/>
        <end position="58"/>
    </location>
</feature>
<dbReference type="GO" id="GO:0032993">
    <property type="term" value="C:protein-DNA complex"/>
    <property type="evidence" value="ECO:0007669"/>
    <property type="project" value="TreeGrafter"/>
</dbReference>
<accession>A0A7L4YJZ8</accession>
<dbReference type="InParanoid" id="A0A7L4YJZ8"/>
<protein>
    <submittedName>
        <fullName evidence="6">LysR family transcriptional regulator</fullName>
    </submittedName>
</protein>
<dbReference type="CDD" id="cd08414">
    <property type="entry name" value="PBP2_LTTR_aromatics_like"/>
    <property type="match status" value="1"/>
</dbReference>
<dbReference type="GO" id="GO:0003677">
    <property type="term" value="F:DNA binding"/>
    <property type="evidence" value="ECO:0007669"/>
    <property type="project" value="UniProtKB-KW"/>
</dbReference>
<gene>
    <name evidence="6" type="ORF">EK0264_00205</name>
</gene>
<proteinExistence type="inferred from homology"/>
<dbReference type="Gene3D" id="1.10.10.10">
    <property type="entry name" value="Winged helix-like DNA-binding domain superfamily/Winged helix DNA-binding domain"/>
    <property type="match status" value="1"/>
</dbReference>
<keyword evidence="7" id="KW-1185">Reference proteome</keyword>
<dbReference type="PANTHER" id="PTHR30346:SF0">
    <property type="entry name" value="HCA OPERON TRANSCRIPTIONAL ACTIVATOR HCAR"/>
    <property type="match status" value="1"/>
</dbReference>
<dbReference type="EMBL" id="CP047156">
    <property type="protein sequence ID" value="QHB98876.1"/>
    <property type="molecule type" value="Genomic_DNA"/>
</dbReference>
<evidence type="ECO:0000256" key="2">
    <source>
        <dbReference type="ARBA" id="ARBA00023015"/>
    </source>
</evidence>
<dbReference type="InterPro" id="IPR036388">
    <property type="entry name" value="WH-like_DNA-bd_sf"/>
</dbReference>
<keyword evidence="2" id="KW-0805">Transcription regulation</keyword>
<dbReference type="OrthoDB" id="3181812at2"/>
<dbReference type="InterPro" id="IPR005119">
    <property type="entry name" value="LysR_subst-bd"/>
</dbReference>
<dbReference type="InterPro" id="IPR000847">
    <property type="entry name" value="LysR_HTH_N"/>
</dbReference>
<dbReference type="Pfam" id="PF03466">
    <property type="entry name" value="LysR_substrate"/>
    <property type="match status" value="1"/>
</dbReference>
<keyword evidence="3" id="KW-0238">DNA-binding</keyword>
<keyword evidence="4" id="KW-0804">Transcription</keyword>
<dbReference type="SUPFAM" id="SSF46785">
    <property type="entry name" value="Winged helix' DNA-binding domain"/>
    <property type="match status" value="1"/>
</dbReference>
<dbReference type="RefSeq" id="WP_159541804.1">
    <property type="nucleotide sequence ID" value="NZ_CP047156.1"/>
</dbReference>
<dbReference type="AlphaFoldDB" id="A0A7L4YJZ8"/>
<dbReference type="SUPFAM" id="SSF53850">
    <property type="entry name" value="Periplasmic binding protein-like II"/>
    <property type="match status" value="1"/>
</dbReference>
<evidence type="ECO:0000313" key="6">
    <source>
        <dbReference type="EMBL" id="QHB98876.1"/>
    </source>
</evidence>
<dbReference type="FunFam" id="1.10.10.10:FF:000001">
    <property type="entry name" value="LysR family transcriptional regulator"/>
    <property type="match status" value="1"/>
</dbReference>
<dbReference type="Pfam" id="PF00126">
    <property type="entry name" value="HTH_1"/>
    <property type="match status" value="1"/>
</dbReference>
<dbReference type="GO" id="GO:0003700">
    <property type="term" value="F:DNA-binding transcription factor activity"/>
    <property type="evidence" value="ECO:0007669"/>
    <property type="project" value="InterPro"/>
</dbReference>
<organism evidence="6 7">
    <name type="scientific">Epidermidibacterium keratini</name>
    <dbReference type="NCBI Taxonomy" id="1891644"/>
    <lineage>
        <taxon>Bacteria</taxon>
        <taxon>Bacillati</taxon>
        <taxon>Actinomycetota</taxon>
        <taxon>Actinomycetes</taxon>
        <taxon>Sporichthyales</taxon>
        <taxon>Sporichthyaceae</taxon>
        <taxon>Epidermidibacterium</taxon>
    </lineage>
</organism>
<evidence type="ECO:0000256" key="1">
    <source>
        <dbReference type="ARBA" id="ARBA00009437"/>
    </source>
</evidence>
<dbReference type="Gene3D" id="3.40.190.10">
    <property type="entry name" value="Periplasmic binding protein-like II"/>
    <property type="match status" value="2"/>
</dbReference>
<sequence>MDLRLLESFAALARVRHMGRAARELHVSQPTLTAHLKRLEAELGAELFERRSTGLELTAAGAAFVPHAGEVLRRMRRARDDVLAASQGAQGSMRIGYNHVAGRRVLPGLIRHLAIRYPKLAVSTWERRTGPQIAGIAAGELDLGFSYGYPNDRRFAHRRIDAQIPIVGIVGRDHPLAGRGSVPIAELDDYACVLFDRPQSPQMYDAIISSARAAGVTLDVAVVADDPGASGQLAVARGLVGFASYVRAEALGTESDAPVAVTLVDPIPTVDLYAVWLRERESEVVLQESLRWLESSSLPTPGVQTA</sequence>
<reference evidence="6 7" key="1">
    <citation type="journal article" date="2018" name="Int. J. Syst. Evol. Microbiol.">
        <title>Epidermidibacterium keratini gen. nov., sp. nov., a member of the family Sporichthyaceae, isolated from keratin epidermis.</title>
        <authorList>
            <person name="Lee D.G."/>
            <person name="Trujillo M.E."/>
            <person name="Kang S."/>
            <person name="Nam J.J."/>
            <person name="Kim Y.J."/>
        </authorList>
    </citation>
    <scope>NUCLEOTIDE SEQUENCE [LARGE SCALE GENOMIC DNA]</scope>
    <source>
        <strain evidence="6 7">EPI-7</strain>
    </source>
</reference>